<dbReference type="InterPro" id="IPR015943">
    <property type="entry name" value="WD40/YVTN_repeat-like_dom_sf"/>
</dbReference>
<dbReference type="OrthoDB" id="10583107at2759"/>
<evidence type="ECO:0000313" key="1">
    <source>
        <dbReference type="EMBL" id="KAF4668316.1"/>
    </source>
</evidence>
<comment type="caution">
    <text evidence="1">The sequence shown here is derived from an EMBL/GenBank/DDBJ whole genome shotgun (WGS) entry which is preliminary data.</text>
</comment>
<protein>
    <submittedName>
        <fullName evidence="1">Uncharacterized protein</fullName>
    </submittedName>
</protein>
<name>A0A7J6MAC1_PERCH</name>
<gene>
    <name evidence="1" type="ORF">FOL47_003091</name>
</gene>
<dbReference type="Gene3D" id="2.130.10.10">
    <property type="entry name" value="YVTN repeat-like/Quinoprotein amine dehydrogenase"/>
    <property type="match status" value="1"/>
</dbReference>
<dbReference type="Proteomes" id="UP000591131">
    <property type="component" value="Unassembled WGS sequence"/>
</dbReference>
<dbReference type="EMBL" id="JAAPAO010000193">
    <property type="protein sequence ID" value="KAF4668316.1"/>
    <property type="molecule type" value="Genomic_DNA"/>
</dbReference>
<evidence type="ECO:0000313" key="2">
    <source>
        <dbReference type="Proteomes" id="UP000591131"/>
    </source>
</evidence>
<proteinExistence type="predicted"/>
<accession>A0A7J6MAC1</accession>
<dbReference type="AlphaFoldDB" id="A0A7J6MAC1"/>
<organism evidence="1 2">
    <name type="scientific">Perkinsus chesapeaki</name>
    <name type="common">Clam parasite</name>
    <name type="synonym">Perkinsus andrewsi</name>
    <dbReference type="NCBI Taxonomy" id="330153"/>
    <lineage>
        <taxon>Eukaryota</taxon>
        <taxon>Sar</taxon>
        <taxon>Alveolata</taxon>
        <taxon>Perkinsozoa</taxon>
        <taxon>Perkinsea</taxon>
        <taxon>Perkinsida</taxon>
        <taxon>Perkinsidae</taxon>
        <taxon>Perkinsus</taxon>
    </lineage>
</organism>
<dbReference type="SUPFAM" id="SSF75011">
    <property type="entry name" value="3-carboxy-cis,cis-mucoante lactonizing enzyme"/>
    <property type="match status" value="1"/>
</dbReference>
<reference evidence="1 2" key="1">
    <citation type="submission" date="2020-04" db="EMBL/GenBank/DDBJ databases">
        <title>Perkinsus chesapeaki whole genome sequence.</title>
        <authorList>
            <person name="Bogema D.R."/>
        </authorList>
    </citation>
    <scope>NUCLEOTIDE SEQUENCE [LARGE SCALE GENOMIC DNA]</scope>
    <source>
        <strain evidence="1">ATCC PRA-425</strain>
    </source>
</reference>
<sequence length="276" mass="30054">MTSRNSLSDSLIIADAVGLWPRVSDRLELGHDISDVEYLNNTVAVACGEDRLIEYENGREIKMPVKVEKMAFLSEGSLAVSTPDNNLYLLSLDNDGVWHRQAKIGNYNHEPNKITGIANSDKYGLLVLTNNGDIHIWDMSTGIRRITHSSVPDVERYTALTTSGGDDGILISAIKSNHQAVQENFSSLHSANVSLLSNRSVSLGLPGACLPRSTSDASFYHAGPEAAFIELWTDLERVVVTSPDVCSRAIDRAKLASLPGLSPVFEKLTPRSADPH</sequence>
<keyword evidence="2" id="KW-1185">Reference proteome</keyword>